<dbReference type="InterPro" id="IPR015421">
    <property type="entry name" value="PyrdxlP-dep_Trfase_major"/>
</dbReference>
<dbReference type="Gene3D" id="1.10.10.10">
    <property type="entry name" value="Winged helix-like DNA-binding domain superfamily/Winged helix DNA-binding domain"/>
    <property type="match status" value="1"/>
</dbReference>
<keyword evidence="5" id="KW-0808">Transferase</keyword>
<dbReference type="CDD" id="cd00609">
    <property type="entry name" value="AAT_like"/>
    <property type="match status" value="1"/>
</dbReference>
<dbReference type="RefSeq" id="WP_259198463.1">
    <property type="nucleotide sequence ID" value="NZ_JANUXY010000002.1"/>
</dbReference>
<keyword evidence="12" id="KW-1185">Reference proteome</keyword>
<dbReference type="InterPro" id="IPR036388">
    <property type="entry name" value="WH-like_DNA-bd_sf"/>
</dbReference>
<dbReference type="CDD" id="cd07377">
    <property type="entry name" value="WHTH_GntR"/>
    <property type="match status" value="1"/>
</dbReference>
<dbReference type="Proteomes" id="UP001205609">
    <property type="component" value="Unassembled WGS sequence"/>
</dbReference>
<dbReference type="Gene3D" id="3.90.1150.10">
    <property type="entry name" value="Aspartate Aminotransferase, domain 1"/>
    <property type="match status" value="1"/>
</dbReference>
<dbReference type="InterPro" id="IPR004839">
    <property type="entry name" value="Aminotransferase_I/II_large"/>
</dbReference>
<dbReference type="Pfam" id="PF00392">
    <property type="entry name" value="GntR"/>
    <property type="match status" value="1"/>
</dbReference>
<sequence>MRIKYKQIATYIRNKIINGDWFYGMKIPSHRQLAKQFDVNRVTIIKSIEVLEAEGFIYTKQGSGTYVNDYLNEDFIAQKWSEMMDWSWTTRSQYTVQLINKLETDSTYIHLSKGELGKDLIPHIALKNAMTNVSNYIGDLSFGYNNGYGYIKLRALIAERLHQKGITITENNVLITSGALHAIQLLTTGFLSRHTRIFSNTPSYIDSTHIFGLLNNKHIHVPYQDFHNFQNIADRIPSHQDKALYIEPTFNNPTGQSLSQATKESILKYSQLHHMPIIEDDIYQDIWFDQSPGKSMKAMDQHGNVIHVSSFSKSIAPALRIGWIIASEKVIEQLADIRMQSDYGSSILSQMVVYEMLQSGDYDHHIQKLRVVLKTKRDKILQLLAQHYTDIATWQIPHGGFFIWLTFTKDVDIKRLFSNLIDKEKILINPGFIYGSTENTIRLSFAYETIENLTLGLEKMRQYLK</sequence>
<dbReference type="PRINTS" id="PR00035">
    <property type="entry name" value="HTHGNTR"/>
</dbReference>
<reference evidence="11 12" key="1">
    <citation type="journal article" date="2023" name="Int. J. Syst. Evol. Microbiol.">
        <title>Streptococcus sciuri sp. nov., Staphylococcus marylandisciuri sp. nov. and Staphylococcus americanisciuri sp. nov., isolated from faeces of eastern grey squirrel (Sciurus carolinensis).</title>
        <authorList>
            <person name="Volokhov D.V."/>
            <person name="Zagorodnyaya T.A."/>
            <person name="Furtak V.A."/>
            <person name="Nattanmai G."/>
            <person name="Randall L."/>
            <person name="Jose S."/>
            <person name="Gao Y."/>
            <person name="Eisenberg T."/>
            <person name="Delmonte P."/>
            <person name="Blom J."/>
            <person name="Mitchell K.K."/>
        </authorList>
    </citation>
    <scope>NUCLEOTIDE SEQUENCE [LARGE SCALE GENOMIC DNA]</scope>
    <source>
        <strain evidence="11 12">GRT3</strain>
    </source>
</reference>
<evidence type="ECO:0000256" key="1">
    <source>
        <dbReference type="ARBA" id="ARBA00001933"/>
    </source>
</evidence>
<comment type="cofactor">
    <cofactor evidence="1">
        <name>pyridoxal 5'-phosphate</name>
        <dbReference type="ChEBI" id="CHEBI:597326"/>
    </cofactor>
</comment>
<comment type="similarity">
    <text evidence="2">In the C-terminal section; belongs to the class-I pyridoxal-phosphate-dependent aminotransferase family.</text>
</comment>
<evidence type="ECO:0000256" key="5">
    <source>
        <dbReference type="ARBA" id="ARBA00022679"/>
    </source>
</evidence>
<protein>
    <recommendedName>
        <fullName evidence="3">HTH-type transcriptional regulator NorG</fullName>
    </recommendedName>
</protein>
<dbReference type="Gene3D" id="3.40.640.10">
    <property type="entry name" value="Type I PLP-dependent aspartate aminotransferase-like (Major domain)"/>
    <property type="match status" value="1"/>
</dbReference>
<dbReference type="InterPro" id="IPR015422">
    <property type="entry name" value="PyrdxlP-dep_Trfase_small"/>
</dbReference>
<name>A0ABT2F032_9STAP</name>
<evidence type="ECO:0000256" key="8">
    <source>
        <dbReference type="ARBA" id="ARBA00023125"/>
    </source>
</evidence>
<evidence type="ECO:0000256" key="3">
    <source>
        <dbReference type="ARBA" id="ARBA00015123"/>
    </source>
</evidence>
<keyword evidence="8" id="KW-0238">DNA-binding</keyword>
<dbReference type="Pfam" id="PF00155">
    <property type="entry name" value="Aminotran_1_2"/>
    <property type="match status" value="1"/>
</dbReference>
<dbReference type="GO" id="GO:0008483">
    <property type="term" value="F:transaminase activity"/>
    <property type="evidence" value="ECO:0007669"/>
    <property type="project" value="UniProtKB-KW"/>
</dbReference>
<keyword evidence="9" id="KW-0804">Transcription</keyword>
<accession>A0ABT2F032</accession>
<dbReference type="InterPro" id="IPR050859">
    <property type="entry name" value="Class-I_PLP-dep_aminotransf"/>
</dbReference>
<evidence type="ECO:0000256" key="6">
    <source>
        <dbReference type="ARBA" id="ARBA00022898"/>
    </source>
</evidence>
<evidence type="ECO:0000313" key="11">
    <source>
        <dbReference type="EMBL" id="MCS4485814.1"/>
    </source>
</evidence>
<comment type="caution">
    <text evidence="11">The sequence shown here is derived from an EMBL/GenBank/DDBJ whole genome shotgun (WGS) entry which is preliminary data.</text>
</comment>
<feature type="domain" description="HTH gntR-type" evidence="10">
    <location>
        <begin position="2"/>
        <end position="70"/>
    </location>
</feature>
<dbReference type="PROSITE" id="PS50949">
    <property type="entry name" value="HTH_GNTR"/>
    <property type="match status" value="1"/>
</dbReference>
<dbReference type="SMART" id="SM00345">
    <property type="entry name" value="HTH_GNTR"/>
    <property type="match status" value="1"/>
</dbReference>
<keyword evidence="7" id="KW-0805">Transcription regulation</keyword>
<dbReference type="InterPro" id="IPR000524">
    <property type="entry name" value="Tscrpt_reg_HTH_GntR"/>
</dbReference>
<dbReference type="PANTHER" id="PTHR42790:SF19">
    <property type="entry name" value="KYNURENINE_ALPHA-AMINOADIPATE AMINOTRANSFERASE, MITOCHONDRIAL"/>
    <property type="match status" value="1"/>
</dbReference>
<dbReference type="PANTHER" id="PTHR42790">
    <property type="entry name" value="AMINOTRANSFERASE"/>
    <property type="match status" value="1"/>
</dbReference>
<keyword evidence="6" id="KW-0663">Pyridoxal phosphate</keyword>
<gene>
    <name evidence="11" type="ORF">NXS11_02775</name>
</gene>
<dbReference type="InterPro" id="IPR036390">
    <property type="entry name" value="WH_DNA-bd_sf"/>
</dbReference>
<dbReference type="InterPro" id="IPR015424">
    <property type="entry name" value="PyrdxlP-dep_Trfase"/>
</dbReference>
<dbReference type="SUPFAM" id="SSF53383">
    <property type="entry name" value="PLP-dependent transferases"/>
    <property type="match status" value="1"/>
</dbReference>
<evidence type="ECO:0000256" key="7">
    <source>
        <dbReference type="ARBA" id="ARBA00023015"/>
    </source>
</evidence>
<evidence type="ECO:0000313" key="12">
    <source>
        <dbReference type="Proteomes" id="UP001205609"/>
    </source>
</evidence>
<dbReference type="SUPFAM" id="SSF46785">
    <property type="entry name" value="Winged helix' DNA-binding domain"/>
    <property type="match status" value="1"/>
</dbReference>
<evidence type="ECO:0000256" key="2">
    <source>
        <dbReference type="ARBA" id="ARBA00005384"/>
    </source>
</evidence>
<proteinExistence type="inferred from homology"/>
<dbReference type="EMBL" id="JANUXY010000002">
    <property type="protein sequence ID" value="MCS4485814.1"/>
    <property type="molecule type" value="Genomic_DNA"/>
</dbReference>
<evidence type="ECO:0000259" key="10">
    <source>
        <dbReference type="PROSITE" id="PS50949"/>
    </source>
</evidence>
<evidence type="ECO:0000256" key="4">
    <source>
        <dbReference type="ARBA" id="ARBA00022576"/>
    </source>
</evidence>
<evidence type="ECO:0000256" key="9">
    <source>
        <dbReference type="ARBA" id="ARBA00023163"/>
    </source>
</evidence>
<keyword evidence="4 11" id="KW-0032">Aminotransferase</keyword>
<organism evidence="11 12">
    <name type="scientific">Staphylococcus americanisciuri</name>
    <dbReference type="NCBI Taxonomy" id="2973940"/>
    <lineage>
        <taxon>Bacteria</taxon>
        <taxon>Bacillati</taxon>
        <taxon>Bacillota</taxon>
        <taxon>Bacilli</taxon>
        <taxon>Bacillales</taxon>
        <taxon>Staphylococcaceae</taxon>
        <taxon>Staphylococcus</taxon>
    </lineage>
</organism>